<dbReference type="Proteomes" id="UP000239560">
    <property type="component" value="Unassembled WGS sequence"/>
</dbReference>
<dbReference type="PROSITE" id="PS51375">
    <property type="entry name" value="PPR"/>
    <property type="match status" value="5"/>
</dbReference>
<dbReference type="InterPro" id="IPR011990">
    <property type="entry name" value="TPR-like_helical_dom_sf"/>
</dbReference>
<reference evidence="3 4" key="1">
    <citation type="journal article" date="2018" name="Elife">
        <title>Functional genomics of lipid metabolism in the oleaginous yeast Rhodosporidium toruloides.</title>
        <authorList>
            <person name="Coradetti S.T."/>
            <person name="Pinel D."/>
            <person name="Geiselman G."/>
            <person name="Ito M."/>
            <person name="Mondo S."/>
            <person name="Reilly M.C."/>
            <person name="Cheng Y.F."/>
            <person name="Bauer S."/>
            <person name="Grigoriev I."/>
            <person name="Gladden J.M."/>
            <person name="Simmons B.A."/>
            <person name="Brem R."/>
            <person name="Arkin A.P."/>
            <person name="Skerker J.M."/>
        </authorList>
    </citation>
    <scope>NUCLEOTIDE SEQUENCE [LARGE SCALE GENOMIC DNA]</scope>
    <source>
        <strain evidence="3 4">NBRC 0880</strain>
    </source>
</reference>
<evidence type="ECO:0000256" key="1">
    <source>
        <dbReference type="PROSITE-ProRule" id="PRU00708"/>
    </source>
</evidence>
<proteinExistence type="predicted"/>
<feature type="repeat" description="PPR" evidence="1">
    <location>
        <begin position="1043"/>
        <end position="1077"/>
    </location>
</feature>
<feature type="compositionally biased region" description="Acidic residues" evidence="2">
    <location>
        <begin position="1433"/>
        <end position="1443"/>
    </location>
</feature>
<feature type="region of interest" description="Disordered" evidence="2">
    <location>
        <begin position="273"/>
        <end position="312"/>
    </location>
</feature>
<feature type="repeat" description="PPR" evidence="1">
    <location>
        <begin position="923"/>
        <end position="953"/>
    </location>
</feature>
<dbReference type="Pfam" id="PF12854">
    <property type="entry name" value="PPR_1"/>
    <property type="match status" value="1"/>
</dbReference>
<feature type="compositionally biased region" description="Pro residues" evidence="2">
    <location>
        <begin position="186"/>
        <end position="195"/>
    </location>
</feature>
<dbReference type="Pfam" id="PF01535">
    <property type="entry name" value="PPR"/>
    <property type="match status" value="1"/>
</dbReference>
<dbReference type="PANTHER" id="PTHR45613:SF9">
    <property type="entry name" value="MITOCHONDRIAL GROUP I INTRON SPLICING FACTOR CCM1"/>
    <property type="match status" value="1"/>
</dbReference>
<feature type="compositionally biased region" description="Polar residues" evidence="2">
    <location>
        <begin position="341"/>
        <end position="351"/>
    </location>
</feature>
<dbReference type="OrthoDB" id="185373at2759"/>
<feature type="repeat" description="PPR" evidence="1">
    <location>
        <begin position="961"/>
        <end position="996"/>
    </location>
</feature>
<dbReference type="EMBL" id="LCTV02000009">
    <property type="protein sequence ID" value="PRQ72824.1"/>
    <property type="molecule type" value="Genomic_DNA"/>
</dbReference>
<feature type="repeat" description="PPR" evidence="1">
    <location>
        <begin position="997"/>
        <end position="1031"/>
    </location>
</feature>
<name>A0A2T0A476_RHOTO</name>
<accession>A0A2T0A476</accession>
<organism evidence="3 4">
    <name type="scientific">Rhodotorula toruloides</name>
    <name type="common">Yeast</name>
    <name type="synonym">Rhodosporidium toruloides</name>
    <dbReference type="NCBI Taxonomy" id="5286"/>
    <lineage>
        <taxon>Eukaryota</taxon>
        <taxon>Fungi</taxon>
        <taxon>Dikarya</taxon>
        <taxon>Basidiomycota</taxon>
        <taxon>Pucciniomycotina</taxon>
        <taxon>Microbotryomycetes</taxon>
        <taxon>Sporidiobolales</taxon>
        <taxon>Sporidiobolaceae</taxon>
        <taxon>Rhodotorula</taxon>
    </lineage>
</organism>
<feature type="region of interest" description="Disordered" evidence="2">
    <location>
        <begin position="178"/>
        <end position="201"/>
    </location>
</feature>
<dbReference type="Gene3D" id="1.25.40.10">
    <property type="entry name" value="Tetratricopeptide repeat domain"/>
    <property type="match status" value="2"/>
</dbReference>
<dbReference type="NCBIfam" id="TIGR00756">
    <property type="entry name" value="PPR"/>
    <property type="match status" value="2"/>
</dbReference>
<dbReference type="Pfam" id="PF13812">
    <property type="entry name" value="PPR_3"/>
    <property type="match status" value="1"/>
</dbReference>
<feature type="region of interest" description="Disordered" evidence="2">
    <location>
        <begin position="1401"/>
        <end position="1449"/>
    </location>
</feature>
<dbReference type="InterPro" id="IPR002885">
    <property type="entry name" value="PPR_rpt"/>
</dbReference>
<protein>
    <recommendedName>
        <fullName evidence="5">Proteophosphoglycan ppg4</fullName>
    </recommendedName>
</protein>
<feature type="region of interest" description="Disordered" evidence="2">
    <location>
        <begin position="334"/>
        <end position="357"/>
    </location>
</feature>
<comment type="caution">
    <text evidence="3">The sequence shown here is derived from an EMBL/GenBank/DDBJ whole genome shotgun (WGS) entry which is preliminary data.</text>
</comment>
<evidence type="ECO:0000313" key="3">
    <source>
        <dbReference type="EMBL" id="PRQ72824.1"/>
    </source>
</evidence>
<feature type="region of interest" description="Disordered" evidence="2">
    <location>
        <begin position="41"/>
        <end position="62"/>
    </location>
</feature>
<evidence type="ECO:0000313" key="4">
    <source>
        <dbReference type="Proteomes" id="UP000239560"/>
    </source>
</evidence>
<evidence type="ECO:0000256" key="2">
    <source>
        <dbReference type="SAM" id="MobiDB-lite"/>
    </source>
</evidence>
<sequence length="1576" mass="175157">MKETDLVQLLEESRPRTLSVWLHLPLEGLREVASWLQTAALPQPARHARRTSSSPSSDLTRRDWCGHSGMTRLVSPALRRAPSVPLACCCSCRSSTPAKARSAPPDAAPYSTALDLASTGQARPPMAPPPPYLFRHPGGFGFFSRSLPKKPPSPAIPPLQLDTPSFWVLHSTPQFQPDWRHSSFAAPPPPPPKPQLEPFDVRSWRPSSQSYAPPLLPSRATIAAGGLRRSMARIGGGKCVCGRVRHSCLRCRASSTSAGVGAAVQRRLEEEAAVVAAERRPEGDGSGSASASSGSDGHPPSRPTMGPSAQASAADRFHELLNREALGFDVRILPSPRGWTSPPSRTPSAATQRRKPIRDLSHDEARAALEPLVEAAQDADFLSALSLQQRVRLVASIGRVIRAVRPPSPQKIFPGLRDEGIAPEEEAFSELRHAAAEAMRMIMVTLPPMDSKEGGLVSASRQAALARVDIACLSDDVEAISASIEQMGKPGADELSQSISQLFRLRIDPLPTFDKPAFADKLHRQIEQAKTALVYLFEAWLRAPQPVSSHASSITALRLLHTHNVAKILDLLLPPEQFPSAGTERKQKAWNDILRRRYGKVLARSDPEPERWFEEEIANADPDELRLGLGFDPLKLGTHLVRHLARSGSALQALQIWKVIDKPLDELQSERLTDRLTEEEKIRTMTPLVHGLTQQRLYEDANRFTTELESLAKSLASDAKAAESFPDDPTYAGAPAMNALARNAFDVLAKLASDQGRAEIADRLLESLEGTGVDDKTTLKLSARRLRAKASRFRLEEAKEVFEQSQQGDASSWQQYRLSGQMALAHLKVNDVEGALKVVSEMLQAGLIVPLATINALMYGFARRGDVKSTYELFTQLSEGDFPHAHPTTSSWNALTKALQTERDTSSIEEIIRDMRRAGCRPDLETWTILLSAYVNNGQWTTAFALYRHLQLNADRTLQPDTVVYNVMLRACILAATPATLVLELFRDLIARGVRPNKSTYTLVLQSLCNAGLMDEAEDLFLILDRRQLSPHRPIGTEVIEPDQVLFTSMMAGYLRTGQREKADAMLTEMRVRGMKPGSHTLALLVAAKVSSLREQRDHVDPRALNALVKETRYFLKQNNIPSSIPQPIALDKPAATLRALETIYWPILAEFSRRGEADEAQQLIDYLFQYGGGSRGASNLVVSRIRLYTILMGTLRNKELSSSGDMAEETITKLYEIFQVVYAAVRQRFVRMRRRMVPLPEAEEGAEPVEVVEERVDPAQASILRNPLSIFLDTASRAGDHELIETTWRTLARQGFAFDSTNWNNLAMWFIQDLQLERAFWIVEHVLCRPFAPDGVKAGFDLEDQTAAFAQELASVTRASAFGRMSARRWAVRRRPDDEPPEAIDIDALLDDRTFDQPFRLSFTDGNDPRKADAQATRADVPEPQTTSSTEDSVDGEETEPEEAPRLGFADALDAGFREHTEMLWHPFSRTLAALNSALETLTEEGSVRVSKAYAEHIRKEEGIEVDDEERLRAALEARGELVDLDPEEARDAYRSLVTQHPHTVDAINRWRRRNDRLNSIRRRASGSQRYDLRM</sequence>
<feature type="repeat" description="PPR" evidence="1">
    <location>
        <begin position="888"/>
        <end position="922"/>
    </location>
</feature>
<gene>
    <name evidence="3" type="ORF">AAT19DRAFT_16748</name>
</gene>
<dbReference type="PANTHER" id="PTHR45613">
    <property type="entry name" value="PENTATRICOPEPTIDE REPEAT-CONTAINING PROTEIN"/>
    <property type="match status" value="1"/>
</dbReference>
<evidence type="ECO:0008006" key="5">
    <source>
        <dbReference type="Google" id="ProtNLM"/>
    </source>
</evidence>
<feature type="compositionally biased region" description="Low complexity" evidence="2">
    <location>
        <begin position="287"/>
        <end position="297"/>
    </location>
</feature>